<dbReference type="InterPro" id="IPR018959">
    <property type="entry name" value="DUF1989"/>
</dbReference>
<name>A0A060I9T1_RHIET</name>
<dbReference type="RefSeq" id="WP_038691033.1">
    <property type="nucleotide sequence ID" value="NZ_CP006986.1"/>
</dbReference>
<dbReference type="Pfam" id="PF09347">
    <property type="entry name" value="DUF1989"/>
    <property type="match status" value="1"/>
</dbReference>
<dbReference type="Proteomes" id="UP000027180">
    <property type="component" value="Chromosome"/>
</dbReference>
<protein>
    <submittedName>
        <fullName evidence="2">Urea carboxylase-associated protein</fullName>
    </submittedName>
</protein>
<dbReference type="PANTHER" id="PTHR31527:SF0">
    <property type="entry name" value="RE64534P"/>
    <property type="match status" value="1"/>
</dbReference>
<organism evidence="2 3">
    <name type="scientific">Rhizobium etli bv. mimosae str. IE4771</name>
    <dbReference type="NCBI Taxonomy" id="1432050"/>
    <lineage>
        <taxon>Bacteria</taxon>
        <taxon>Pseudomonadati</taxon>
        <taxon>Pseudomonadota</taxon>
        <taxon>Alphaproteobacteria</taxon>
        <taxon>Hyphomicrobiales</taxon>
        <taxon>Rhizobiaceae</taxon>
        <taxon>Rhizobium/Agrobacterium group</taxon>
        <taxon>Rhizobium</taxon>
    </lineage>
</organism>
<gene>
    <name evidence="2" type="ORF">IE4771_CH03724</name>
</gene>
<proteinExistence type="predicted"/>
<sequence>MMHVGRSPEEIAANRARYEEHQKKGLEFAPKALPGPSPLPAPAIDAGAIIHQETVPGGWYWSTKVSRGEAIRIDQAEGNSTVALVAWSAADTSERINLVDTAKVQWTTALGRGRVIFSDMGRVMFSMIEDSSGAHDCLMGGSTAASNAAKYPGEKTRNTRDNLILVAGKLGLTRRDIPGILNLFAPVRLAEAGGFGWQAKRSNSGDYVELRAEMDMLVGFSNCPHPLDPDPNYQPKPVVITRYKAAVPAADDLCRTATAEAVRGFENNALMQA</sequence>
<dbReference type="PANTHER" id="PTHR31527">
    <property type="entry name" value="RE64534P"/>
    <property type="match status" value="1"/>
</dbReference>
<dbReference type="OrthoDB" id="9772660at2"/>
<evidence type="ECO:0000259" key="1">
    <source>
        <dbReference type="Pfam" id="PF09347"/>
    </source>
</evidence>
<dbReference type="HOGENOM" id="CLU_079904_0_0_5"/>
<dbReference type="NCBIfam" id="TIGR03425">
    <property type="entry name" value="urea_degr_2"/>
    <property type="match status" value="1"/>
</dbReference>
<dbReference type="InterPro" id="IPR017792">
    <property type="entry name" value="UAAP1"/>
</dbReference>
<dbReference type="EMBL" id="CP006986">
    <property type="protein sequence ID" value="AIC28795.1"/>
    <property type="molecule type" value="Genomic_DNA"/>
</dbReference>
<feature type="domain" description="DUF1989" evidence="1">
    <location>
        <begin position="53"/>
        <end position="217"/>
    </location>
</feature>
<accession>A0A060I9T1</accession>
<evidence type="ECO:0000313" key="3">
    <source>
        <dbReference type="Proteomes" id="UP000027180"/>
    </source>
</evidence>
<dbReference type="AlphaFoldDB" id="A0A060I9T1"/>
<dbReference type="KEGG" id="rei:IE4771_CH03724"/>
<evidence type="ECO:0000313" key="2">
    <source>
        <dbReference type="EMBL" id="AIC28795.1"/>
    </source>
</evidence>
<reference evidence="2 3" key="1">
    <citation type="submission" date="2013-12" db="EMBL/GenBank/DDBJ databases">
        <title>Complete genome sequence of Rhizobium etli bv. mimosae IE4771.</title>
        <authorList>
            <person name="Bustos P."/>
            <person name="Santamaria R.I."/>
            <person name="Lozano L."/>
            <person name="Ormeno-Orrillo E."/>
            <person name="Rogel M.A."/>
            <person name="Romero D."/>
            <person name="Cevallos M.A."/>
            <person name="Martinez-Romero E."/>
            <person name="Gonzalez V."/>
        </authorList>
    </citation>
    <scope>NUCLEOTIDE SEQUENCE [LARGE SCALE GENOMIC DNA]</scope>
    <source>
        <strain evidence="2 3">IE4771</strain>
    </source>
</reference>